<organism evidence="2 3">
    <name type="scientific">Batrachochytrium salamandrivorans</name>
    <dbReference type="NCBI Taxonomy" id="1357716"/>
    <lineage>
        <taxon>Eukaryota</taxon>
        <taxon>Fungi</taxon>
        <taxon>Fungi incertae sedis</taxon>
        <taxon>Chytridiomycota</taxon>
        <taxon>Chytridiomycota incertae sedis</taxon>
        <taxon>Chytridiomycetes</taxon>
        <taxon>Rhizophydiales</taxon>
        <taxon>Rhizophydiales incertae sedis</taxon>
        <taxon>Batrachochytrium</taxon>
    </lineage>
</organism>
<proteinExistence type="predicted"/>
<accession>A0ABQ8F451</accession>
<evidence type="ECO:0000313" key="2">
    <source>
        <dbReference type="EMBL" id="KAH6591866.1"/>
    </source>
</evidence>
<feature type="transmembrane region" description="Helical" evidence="1">
    <location>
        <begin position="256"/>
        <end position="279"/>
    </location>
</feature>
<protein>
    <submittedName>
        <fullName evidence="2">Uncharacterized protein</fullName>
    </submittedName>
</protein>
<keyword evidence="1" id="KW-0812">Transmembrane</keyword>
<dbReference type="Proteomes" id="UP001648503">
    <property type="component" value="Unassembled WGS sequence"/>
</dbReference>
<dbReference type="PANTHER" id="PTHR21329:SF3">
    <property type="entry name" value="PHOSPHATIDYLINOSITOL N-ACETYLGLUCOSAMINYLTRANSFERASE SUBUNIT Q"/>
    <property type="match status" value="1"/>
</dbReference>
<keyword evidence="3" id="KW-1185">Reference proteome</keyword>
<feature type="transmembrane region" description="Helical" evidence="1">
    <location>
        <begin position="505"/>
        <end position="528"/>
    </location>
</feature>
<gene>
    <name evidence="2" type="ORF">BASA50_008466</name>
</gene>
<evidence type="ECO:0000313" key="3">
    <source>
        <dbReference type="Proteomes" id="UP001648503"/>
    </source>
</evidence>
<feature type="transmembrane region" description="Helical" evidence="1">
    <location>
        <begin position="534"/>
        <end position="560"/>
    </location>
</feature>
<dbReference type="InterPro" id="IPR007720">
    <property type="entry name" value="PigQ/GPI1"/>
</dbReference>
<dbReference type="Pfam" id="PF05024">
    <property type="entry name" value="Gpi1"/>
    <property type="match status" value="1"/>
</dbReference>
<feature type="transmembrane region" description="Helical" evidence="1">
    <location>
        <begin position="468"/>
        <end position="485"/>
    </location>
</feature>
<sequence length="692" mass="78585">MYRKSISMQVFWPDHLPPVRKSLWLVGWTSKTCTTVCVASTLPMSSLLDISTESGSSTPRIIGVCIPSNSTKKASLLQRLSETKLKESCPAWIYICMDSTGRIPAVSEVYFQNDTLHAEERYIVYYTRPASRSLQYYSTHPLVLDVLLLNSRRNGKDGPLSASNSFPDYQRKAQFSELDQVVKTKVGQHVDPVFSDITNICGVDIEYILEKINSSAMTGWLSSRSTDSHMATTLASHGSSTIGSFGKLGWRILMQIILYPLLLLLLVARVILGSFIWILNHDLPVFKMPVSKISTALYQAELRLQQLLFWPKEYLSWHTCPTKLSARAQAQYIGFFNTVWLIANDIIIGVALGSVIVDYRFVISDFLIRTFKAITIEWVDSTIQWLMGWPVGLKLNSELNSFIGELFGWLVLSWSEIFLVAEVYLPDILLFVGKSGILGATTSLSMLSDIIMLATMHLHLFYTISAKMYFWQLTVIQSLFTLFRGKKRNALRNRVDSADYDLDQLMLGTCFFTLLVFLMPTVAVYYALFTVCRICVVMLHAILEIILAILNHFPLFAVMLRFKDPGRLPEGIQFQPCTTNNPQPNFIMRCLGFKSIVGLPAVPMKAPPNMYLRLKSVPIGFSSIFYQYRFLYECLTGYHLSSRVVWSLFTGENIAKIPRLQYPTMATRFSGLPEISAIWEDIHKTFTELVDY</sequence>
<dbReference type="EMBL" id="JAFCIX010000395">
    <property type="protein sequence ID" value="KAH6591866.1"/>
    <property type="molecule type" value="Genomic_DNA"/>
</dbReference>
<evidence type="ECO:0000256" key="1">
    <source>
        <dbReference type="SAM" id="Phobius"/>
    </source>
</evidence>
<comment type="caution">
    <text evidence="2">The sequence shown here is derived from an EMBL/GenBank/DDBJ whole genome shotgun (WGS) entry which is preliminary data.</text>
</comment>
<dbReference type="PANTHER" id="PTHR21329">
    <property type="entry name" value="PHOSPHATIDYLINOSITOL N-ACETYLGLUCOSAMINYLTRANSFERASE SUBUNIT Q-RELATED"/>
    <property type="match status" value="1"/>
</dbReference>
<feature type="transmembrane region" description="Helical" evidence="1">
    <location>
        <begin position="339"/>
        <end position="359"/>
    </location>
</feature>
<keyword evidence="1" id="KW-0472">Membrane</keyword>
<reference evidence="2 3" key="1">
    <citation type="submission" date="2021-02" db="EMBL/GenBank/DDBJ databases">
        <title>Variation within the Batrachochytrium salamandrivorans European outbreak.</title>
        <authorList>
            <person name="Kelly M."/>
            <person name="Pasmans F."/>
            <person name="Shea T.P."/>
            <person name="Munoz J.F."/>
            <person name="Carranza S."/>
            <person name="Cuomo C.A."/>
            <person name="Martel A."/>
        </authorList>
    </citation>
    <scope>NUCLEOTIDE SEQUENCE [LARGE SCALE GENOMIC DNA]</scope>
    <source>
        <strain evidence="2 3">AMFP18/2</strain>
    </source>
</reference>
<name>A0ABQ8F451_9FUNG</name>
<keyword evidence="1" id="KW-1133">Transmembrane helix</keyword>